<name>A0A812PD78_9DINO</name>
<dbReference type="InterPro" id="IPR027417">
    <property type="entry name" value="P-loop_NTPase"/>
</dbReference>
<proteinExistence type="predicted"/>
<evidence type="ECO:0000256" key="1">
    <source>
        <dbReference type="SAM" id="MobiDB-lite"/>
    </source>
</evidence>
<reference evidence="2" key="1">
    <citation type="submission" date="2021-02" db="EMBL/GenBank/DDBJ databases">
        <authorList>
            <person name="Dougan E. K."/>
            <person name="Rhodes N."/>
            <person name="Thang M."/>
            <person name="Chan C."/>
        </authorList>
    </citation>
    <scope>NUCLEOTIDE SEQUENCE</scope>
</reference>
<protein>
    <submittedName>
        <fullName evidence="2">GIP protein</fullName>
    </submittedName>
</protein>
<feature type="compositionally biased region" description="Acidic residues" evidence="1">
    <location>
        <begin position="25"/>
        <end position="34"/>
    </location>
</feature>
<feature type="region of interest" description="Disordered" evidence="1">
    <location>
        <begin position="1"/>
        <end position="34"/>
    </location>
</feature>
<comment type="caution">
    <text evidence="2">The sequence shown here is derived from an EMBL/GenBank/DDBJ whole genome shotgun (WGS) entry which is preliminary data.</text>
</comment>
<dbReference type="OrthoDB" id="407255at2759"/>
<organism evidence="2 3">
    <name type="scientific">Symbiodinium natans</name>
    <dbReference type="NCBI Taxonomy" id="878477"/>
    <lineage>
        <taxon>Eukaryota</taxon>
        <taxon>Sar</taxon>
        <taxon>Alveolata</taxon>
        <taxon>Dinophyceae</taxon>
        <taxon>Suessiales</taxon>
        <taxon>Symbiodiniaceae</taxon>
        <taxon>Symbiodinium</taxon>
    </lineage>
</organism>
<feature type="compositionally biased region" description="Basic and acidic residues" evidence="1">
    <location>
        <begin position="1"/>
        <end position="19"/>
    </location>
</feature>
<accession>A0A812PD78</accession>
<evidence type="ECO:0000313" key="3">
    <source>
        <dbReference type="Proteomes" id="UP000604046"/>
    </source>
</evidence>
<dbReference type="EMBL" id="CAJNDS010002106">
    <property type="protein sequence ID" value="CAE7330709.1"/>
    <property type="molecule type" value="Genomic_DNA"/>
</dbReference>
<sequence length="524" mass="60086">MKEQRAKEELREQQRRAEEAAAMEAEYEAEEDDDDLMNFPPNFSVVDVQLLLSDAAVRRTERLRDLRGVLQGLVTAITAKYWAEAWVYSGPELRAQSNLNPWAFLVPEMEKEMKSLGESGRFFLSRNDAGTLHDMLRSMKTVKSQLKMETGYHLCSIVLLAMAAACDDACAQQVLLLQNGLHIHSRALETPNRSRPWDTHFYLVGTHHKAGSQLTRNTMKWAFDYLGANYSCQEELSQRATITTAGGRHKCFLSPDCRIHFDNTMSLDTLQRNRQLAGAAGLKVVQTVRDPKAMLASAYCYHHRGEEPGNPIATWPDIMTMGPLEGMRDLFPGMMVVFRDMLEIYQNSGRDTYNSRFEDLSYSSDSFDVHVKTLFDFMFGDLLTEEEHEHIRELAKHEDLHRGENGLSAGINHTNSEDCERNTRAVLEQAPDMYEAVQEIRHALGYLRRKSQMQGEEAWQFISEDAIRELLERLLEFRKNLQARKQKAAKLDIRAELTQELAQLHPQLRQGYGSLERIIRLPDN</sequence>
<evidence type="ECO:0000313" key="2">
    <source>
        <dbReference type="EMBL" id="CAE7330709.1"/>
    </source>
</evidence>
<keyword evidence="3" id="KW-1185">Reference proteome</keyword>
<dbReference type="AlphaFoldDB" id="A0A812PD78"/>
<gene>
    <name evidence="2" type="primary">GIP</name>
    <name evidence="2" type="ORF">SNAT2548_LOCUS17304</name>
</gene>
<dbReference type="Proteomes" id="UP000604046">
    <property type="component" value="Unassembled WGS sequence"/>
</dbReference>
<dbReference type="SUPFAM" id="SSF52540">
    <property type="entry name" value="P-loop containing nucleoside triphosphate hydrolases"/>
    <property type="match status" value="1"/>
</dbReference>